<proteinExistence type="predicted"/>
<accession>A0ACD0WEW2</accession>
<dbReference type="EMBL" id="CP038484">
    <property type="protein sequence ID" value="QFZ26099.1"/>
    <property type="molecule type" value="Genomic_DNA"/>
</dbReference>
<gene>
    <name evidence="1" type="ORF">EJF14_11226</name>
</gene>
<keyword evidence="2" id="KW-1185">Reference proteome</keyword>
<dbReference type="Proteomes" id="UP000326582">
    <property type="component" value="Chromosome 1"/>
</dbReference>
<sequence>MSLSKPILQSCQEPCGENETNNLGFTYPEIMLPSNNGSVQALDQQASSAHNQIGNEMSFESQLTELEREAAMLRDISSQLDDISNSTMNKVSTSDVDSRSVYIGNLHRDVTALELALRFSSNEDVVRVTILSDKTTGLPSGYAYLEFSSVEGASQAMARMDGTPLRGRKLKVRWKRTNIFGYNILRRGRNGRLVRGVGRSGYRLFGRFQGIKHGASIPR</sequence>
<evidence type="ECO:0000313" key="2">
    <source>
        <dbReference type="Proteomes" id="UP000326582"/>
    </source>
</evidence>
<name>A0ACD0WEW2_CLALS</name>
<protein>
    <submittedName>
        <fullName evidence="1">Polyadenylate-binding protein</fullName>
    </submittedName>
</protein>
<organism evidence="1 2">
    <name type="scientific">Clavispora lusitaniae</name>
    <name type="common">Candida lusitaniae</name>
    <dbReference type="NCBI Taxonomy" id="36911"/>
    <lineage>
        <taxon>Eukaryota</taxon>
        <taxon>Fungi</taxon>
        <taxon>Dikarya</taxon>
        <taxon>Ascomycota</taxon>
        <taxon>Saccharomycotina</taxon>
        <taxon>Pichiomycetes</taxon>
        <taxon>Metschnikowiaceae</taxon>
        <taxon>Clavispora</taxon>
    </lineage>
</organism>
<evidence type="ECO:0000313" key="1">
    <source>
        <dbReference type="EMBL" id="QFZ26099.1"/>
    </source>
</evidence>
<reference evidence="2" key="1">
    <citation type="journal article" date="2019" name="MBio">
        <title>Comparative genomics for the elucidation of multidrug resistance (MDR) in Candida lusitaniae.</title>
        <authorList>
            <person name="Kannan A."/>
            <person name="Asner S.A."/>
            <person name="Trachsel E."/>
            <person name="Kelly S."/>
            <person name="Parker J."/>
            <person name="Sanglard D."/>
        </authorList>
    </citation>
    <scope>NUCLEOTIDE SEQUENCE [LARGE SCALE GENOMIC DNA]</scope>
    <source>
        <strain evidence="2">P1</strain>
    </source>
</reference>